<keyword evidence="2" id="KW-1185">Reference proteome</keyword>
<dbReference type="EMBL" id="FOPU01000015">
    <property type="protein sequence ID" value="SFH50062.1"/>
    <property type="molecule type" value="Genomic_DNA"/>
</dbReference>
<proteinExistence type="predicted"/>
<dbReference type="OrthoDB" id="7816979at2"/>
<reference evidence="1 2" key="1">
    <citation type="submission" date="2016-10" db="EMBL/GenBank/DDBJ databases">
        <authorList>
            <person name="de Groot N.N."/>
        </authorList>
    </citation>
    <scope>NUCLEOTIDE SEQUENCE [LARGE SCALE GENOMIC DNA]</scope>
    <source>
        <strain evidence="1 2">DSM 8537</strain>
    </source>
</reference>
<organism evidence="1 2">
    <name type="scientific">Paracoccus aminovorans</name>
    <dbReference type="NCBI Taxonomy" id="34004"/>
    <lineage>
        <taxon>Bacteria</taxon>
        <taxon>Pseudomonadati</taxon>
        <taxon>Pseudomonadota</taxon>
        <taxon>Alphaproteobacteria</taxon>
        <taxon>Rhodobacterales</taxon>
        <taxon>Paracoccaceae</taxon>
        <taxon>Paracoccus</taxon>
    </lineage>
</organism>
<sequence length="291" mass="32095">MQVVFHCGVHGTDLYRMVKTLLQNRDWLLRNGIEPVTPNRHRDVFNEALAALDGGPATAEMEQVMLDAILESDDPHRIICSTPTFLGKAERALSLDGLYSTAGEKMAALANLFPGAEVEFFMALKNPATLIPFVLSQEGSGTYAEVMGGIDPESLRWAPAVRRILAALPGRRLVIWCHEDTSLIWPEVVRRIATMPSDVPLKAGLQILGDILHPDGIRMIRDAMAQETRLTIESRRRIFSAALQKHALPEQIEVELALPGWTQDTVDRITAAYDADIAEIAALPGVEFITP</sequence>
<dbReference type="RefSeq" id="WP_074967756.1">
    <property type="nucleotide sequence ID" value="NZ_CBCRYP010000015.1"/>
</dbReference>
<dbReference type="Proteomes" id="UP000183635">
    <property type="component" value="Unassembled WGS sequence"/>
</dbReference>
<name>A0A1I3AJ63_9RHOB</name>
<gene>
    <name evidence="1" type="ORF">SAMN04488021_11547</name>
</gene>
<protein>
    <submittedName>
        <fullName evidence="1">Uncharacterized protein</fullName>
    </submittedName>
</protein>
<dbReference type="AlphaFoldDB" id="A0A1I3AJ63"/>
<evidence type="ECO:0000313" key="1">
    <source>
        <dbReference type="EMBL" id="SFH50062.1"/>
    </source>
</evidence>
<dbReference type="STRING" id="34004.SAMN04488021_11547"/>
<evidence type="ECO:0000313" key="2">
    <source>
        <dbReference type="Proteomes" id="UP000183635"/>
    </source>
</evidence>
<accession>A0A1I3AJ63</accession>